<reference evidence="1 2" key="1">
    <citation type="submission" date="2024-04" db="EMBL/GenBank/DDBJ databases">
        <title>genome sequences of Mucor flavus KT1a and Helicostylum pulchrum KT1b strains isolated from the surface of a dry-aged beef.</title>
        <authorList>
            <person name="Toyotome T."/>
            <person name="Hosono M."/>
            <person name="Torimaru M."/>
            <person name="Fukuda K."/>
            <person name="Mikami N."/>
        </authorList>
    </citation>
    <scope>NUCLEOTIDE SEQUENCE [LARGE SCALE GENOMIC DNA]</scope>
    <source>
        <strain evidence="1 2">KT1a</strain>
    </source>
</reference>
<dbReference type="EMBL" id="BAABUK010000016">
    <property type="protein sequence ID" value="GAA5813382.1"/>
    <property type="molecule type" value="Genomic_DNA"/>
</dbReference>
<dbReference type="Pfam" id="PF00106">
    <property type="entry name" value="adh_short"/>
    <property type="match status" value="1"/>
</dbReference>
<keyword evidence="2" id="KW-1185">Reference proteome</keyword>
<evidence type="ECO:0000313" key="2">
    <source>
        <dbReference type="Proteomes" id="UP001473302"/>
    </source>
</evidence>
<dbReference type="SUPFAM" id="SSF51735">
    <property type="entry name" value="NAD(P)-binding Rossmann-fold domains"/>
    <property type="match status" value="1"/>
</dbReference>
<comment type="caution">
    <text evidence="1">The sequence shown here is derived from an EMBL/GenBank/DDBJ whole genome shotgun (WGS) entry which is preliminary data.</text>
</comment>
<dbReference type="InterPro" id="IPR036291">
    <property type="entry name" value="NAD(P)-bd_dom_sf"/>
</dbReference>
<accession>A0ABP9Z2P8</accession>
<proteinExistence type="predicted"/>
<organism evidence="1 2">
    <name type="scientific">Mucor flavus</name>
    <dbReference type="NCBI Taxonomy" id="439312"/>
    <lineage>
        <taxon>Eukaryota</taxon>
        <taxon>Fungi</taxon>
        <taxon>Fungi incertae sedis</taxon>
        <taxon>Mucoromycota</taxon>
        <taxon>Mucoromycotina</taxon>
        <taxon>Mucoromycetes</taxon>
        <taxon>Mucorales</taxon>
        <taxon>Mucorineae</taxon>
        <taxon>Mucoraceae</taxon>
        <taxon>Mucor</taxon>
    </lineage>
</organism>
<protein>
    <submittedName>
        <fullName evidence="1">Uncharacterized protein</fullName>
    </submittedName>
</protein>
<dbReference type="InterPro" id="IPR002347">
    <property type="entry name" value="SDR_fam"/>
</dbReference>
<name>A0ABP9Z2P8_9FUNG</name>
<gene>
    <name evidence="1" type="ORF">MFLAVUS_006860</name>
</gene>
<dbReference type="Proteomes" id="UP001473302">
    <property type="component" value="Unassembled WGS sequence"/>
</dbReference>
<evidence type="ECO:0000313" key="1">
    <source>
        <dbReference type="EMBL" id="GAA5813382.1"/>
    </source>
</evidence>
<sequence length="142" mass="15289">MKNFVGIITGCNSLAGIGRAPAYSITKKNPKVIYVMDIIDSNLSNLAEDIIDTTGVKCIPKRMDASSDEDTRSVIAEALKKYSRHDFYYASAATNIKYGVFAAIKYALAAMEQTSLQKPKSGGSIVATASSKIKKISSHTIC</sequence>
<dbReference type="Gene3D" id="3.40.50.720">
    <property type="entry name" value="NAD(P)-binding Rossmann-like Domain"/>
    <property type="match status" value="1"/>
</dbReference>